<reference evidence="2 3" key="2">
    <citation type="journal article" date="2007" name="BMC Biol.">
        <title>A 100%-complete sequence reveals unusually simple genomic features in the hot-spring red alga Cyanidioschyzon merolae.</title>
        <authorList>
            <person name="Nozaki H."/>
            <person name="Takano H."/>
            <person name="Misumi O."/>
            <person name="Terasawa K."/>
            <person name="Matsuzaki M."/>
            <person name="Maruyama S."/>
            <person name="Nishida K."/>
            <person name="Yagisawa F."/>
            <person name="Yoshida Y."/>
            <person name="Fujiwara T."/>
            <person name="Takio S."/>
            <person name="Tamura K."/>
            <person name="Chung S.J."/>
            <person name="Nakamura S."/>
            <person name="Kuroiwa H."/>
            <person name="Tanaka K."/>
            <person name="Sato N."/>
            <person name="Kuroiwa T."/>
        </authorList>
    </citation>
    <scope>NUCLEOTIDE SEQUENCE [LARGE SCALE GENOMIC DNA]</scope>
    <source>
        <strain evidence="2 3">10D</strain>
    </source>
</reference>
<evidence type="ECO:0000313" key="3">
    <source>
        <dbReference type="Proteomes" id="UP000007014"/>
    </source>
</evidence>
<feature type="transmembrane region" description="Helical" evidence="1">
    <location>
        <begin position="42"/>
        <end position="60"/>
    </location>
</feature>
<dbReference type="RefSeq" id="XP_005537461.1">
    <property type="nucleotide sequence ID" value="XM_005537404.1"/>
</dbReference>
<feature type="transmembrane region" description="Helical" evidence="1">
    <location>
        <begin position="6"/>
        <end position="30"/>
    </location>
</feature>
<name>M1V5X4_CYAM1</name>
<dbReference type="GeneID" id="16995512"/>
<dbReference type="OMA" id="FLVECIC"/>
<dbReference type="EMBL" id="AP006497">
    <property type="protein sequence ID" value="BAM81425.1"/>
    <property type="molecule type" value="Genomic_DNA"/>
</dbReference>
<dbReference type="AlphaFoldDB" id="M1V5X4"/>
<protein>
    <submittedName>
        <fullName evidence="2">Uncharacterized protein</fullName>
    </submittedName>
</protein>
<feature type="transmembrane region" description="Helical" evidence="1">
    <location>
        <begin position="72"/>
        <end position="97"/>
    </location>
</feature>
<feature type="transmembrane region" description="Helical" evidence="1">
    <location>
        <begin position="219"/>
        <end position="236"/>
    </location>
</feature>
<feature type="transmembrane region" description="Helical" evidence="1">
    <location>
        <begin position="109"/>
        <end position="128"/>
    </location>
</feature>
<dbReference type="Gramene" id="CMO030CT">
    <property type="protein sequence ID" value="CMO030CT"/>
    <property type="gene ID" value="CMO030C"/>
</dbReference>
<keyword evidence="1" id="KW-0472">Membrane</keyword>
<evidence type="ECO:0000313" key="2">
    <source>
        <dbReference type="EMBL" id="BAM81425.1"/>
    </source>
</evidence>
<dbReference type="Proteomes" id="UP000007014">
    <property type="component" value="Chromosome 15"/>
</dbReference>
<keyword evidence="3" id="KW-1185">Reference proteome</keyword>
<feature type="transmembrane region" description="Helical" evidence="1">
    <location>
        <begin position="179"/>
        <end position="199"/>
    </location>
</feature>
<accession>M1V5X4</accession>
<dbReference type="KEGG" id="cme:CYME_CMO030C"/>
<organism evidence="2 3">
    <name type="scientific">Cyanidioschyzon merolae (strain NIES-3377 / 10D)</name>
    <name type="common">Unicellular red alga</name>
    <dbReference type="NCBI Taxonomy" id="280699"/>
    <lineage>
        <taxon>Eukaryota</taxon>
        <taxon>Rhodophyta</taxon>
        <taxon>Bangiophyceae</taxon>
        <taxon>Cyanidiales</taxon>
        <taxon>Cyanidiaceae</taxon>
        <taxon>Cyanidioschyzon</taxon>
    </lineage>
</organism>
<proteinExistence type="predicted"/>
<keyword evidence="1" id="KW-1133">Transmembrane helix</keyword>
<evidence type="ECO:0000256" key="1">
    <source>
        <dbReference type="SAM" id="Phobius"/>
    </source>
</evidence>
<gene>
    <name evidence="2" type="ORF">CYME_CMO030C</name>
</gene>
<reference evidence="2 3" key="1">
    <citation type="journal article" date="2004" name="Nature">
        <title>Genome sequence of the ultrasmall unicellular red alga Cyanidioschyzon merolae 10D.</title>
        <authorList>
            <person name="Matsuzaki M."/>
            <person name="Misumi O."/>
            <person name="Shin-i T."/>
            <person name="Maruyama S."/>
            <person name="Takahara M."/>
            <person name="Miyagishima S."/>
            <person name="Mori T."/>
            <person name="Nishida K."/>
            <person name="Yagisawa F."/>
            <person name="Nishida K."/>
            <person name="Yoshida Y."/>
            <person name="Nishimura Y."/>
            <person name="Nakao S."/>
            <person name="Kobayashi T."/>
            <person name="Momoyama Y."/>
            <person name="Higashiyama T."/>
            <person name="Minoda A."/>
            <person name="Sano M."/>
            <person name="Nomoto H."/>
            <person name="Oishi K."/>
            <person name="Hayashi H."/>
            <person name="Ohta F."/>
            <person name="Nishizaka S."/>
            <person name="Haga S."/>
            <person name="Miura S."/>
            <person name="Morishita T."/>
            <person name="Kabeya Y."/>
            <person name="Terasawa K."/>
            <person name="Suzuki Y."/>
            <person name="Ishii Y."/>
            <person name="Asakawa S."/>
            <person name="Takano H."/>
            <person name="Ohta N."/>
            <person name="Kuroiwa H."/>
            <person name="Tanaka K."/>
            <person name="Shimizu N."/>
            <person name="Sugano S."/>
            <person name="Sato N."/>
            <person name="Nozaki H."/>
            <person name="Ogasawara N."/>
            <person name="Kohara Y."/>
            <person name="Kuroiwa T."/>
        </authorList>
    </citation>
    <scope>NUCLEOTIDE SEQUENCE [LARGE SCALE GENOMIC DNA]</scope>
    <source>
        <strain evidence="2 3">10D</strain>
    </source>
</reference>
<dbReference type="HOGENOM" id="CLU_1079097_0_0_1"/>
<dbReference type="OrthoDB" id="1073at2759"/>
<feature type="transmembrane region" description="Helical" evidence="1">
    <location>
        <begin position="148"/>
        <end position="167"/>
    </location>
</feature>
<keyword evidence="1" id="KW-0812">Transmembrane</keyword>
<sequence>MDTTASYHVLLVLLSVETFLFFAVIAQTAVQEPLAHGKIARFFGLAFLSESVAGLALAVTPLLRGSVFLLDLFALIAVVAIWAGAAVAIIGAAHVVFPEDARREVRVALVVLFAFVFAFGTARLYVAVSAATPALPLWSTDSLRVSVAVSQGAMASVGAACVLRALARPKIRGRNGASVLLLGTLVCLVGSVIWTWLLGKCELSQTLDKEDVRCPLPPVFDHNALYCLFLIAGNILSAEGVLRLMAVGDGALNYAEIP</sequence>